<organism evidence="15 16">
    <name type="scientific">Eremothecium cymbalariae (strain CBS 270.75 / DBVPG 7215 / KCTC 17166 / NRRL Y-17582)</name>
    <name type="common">Yeast</name>
    <dbReference type="NCBI Taxonomy" id="931890"/>
    <lineage>
        <taxon>Eukaryota</taxon>
        <taxon>Fungi</taxon>
        <taxon>Dikarya</taxon>
        <taxon>Ascomycota</taxon>
        <taxon>Saccharomycotina</taxon>
        <taxon>Saccharomycetes</taxon>
        <taxon>Saccharomycetales</taxon>
        <taxon>Saccharomycetaceae</taxon>
        <taxon>Eremothecium</taxon>
    </lineage>
</organism>
<keyword evidence="16" id="KW-1185">Reference proteome</keyword>
<dbReference type="STRING" id="931890.I6NDF3"/>
<comment type="similarity">
    <text evidence="3">Belongs to the HTP reductase family.</text>
</comment>
<dbReference type="AlphaFoldDB" id="I6NDF3"/>
<evidence type="ECO:0000256" key="3">
    <source>
        <dbReference type="ARBA" id="ARBA00009723"/>
    </source>
</evidence>
<keyword evidence="9" id="KW-0560">Oxidoreductase</keyword>
<comment type="pathway">
    <text evidence="2">Cofactor biosynthesis; riboflavin biosynthesis.</text>
</comment>
<dbReference type="GO" id="GO:0009231">
    <property type="term" value="P:riboflavin biosynthetic process"/>
    <property type="evidence" value="ECO:0007669"/>
    <property type="project" value="UniProtKB-KW"/>
</dbReference>
<comment type="catalytic activity">
    <reaction evidence="12">
        <text>2,5-diamino-6-(1-D-ribitylamino)pyrimidin-4(3H)-one 5'-phosphate + NAD(+) = 2,5-diamino-6-(1-D-ribosylamino)pyrimidin-4(3H)-one 5'-phosphate + NADH + H(+)</text>
        <dbReference type="Rhea" id="RHEA:27274"/>
        <dbReference type="ChEBI" id="CHEBI:15378"/>
        <dbReference type="ChEBI" id="CHEBI:57540"/>
        <dbReference type="ChEBI" id="CHEBI:57945"/>
        <dbReference type="ChEBI" id="CHEBI:58890"/>
        <dbReference type="ChEBI" id="CHEBI:59545"/>
        <dbReference type="EC" id="1.1.1.302"/>
    </reaction>
</comment>
<feature type="domain" description="Bacterial bifunctional deaminase-reductase C-terminal" evidence="14">
    <location>
        <begin position="26"/>
        <end position="231"/>
    </location>
</feature>
<evidence type="ECO:0000256" key="5">
    <source>
        <dbReference type="ARBA" id="ARBA00012851"/>
    </source>
</evidence>
<comment type="subunit">
    <text evidence="4">Homodimer.</text>
</comment>
<dbReference type="Proteomes" id="UP000006790">
    <property type="component" value="Chromosome 5"/>
</dbReference>
<dbReference type="PANTHER" id="PTHR38011">
    <property type="entry name" value="DIHYDROFOLATE REDUCTASE FAMILY PROTEIN (AFU_ORTHOLOGUE AFUA_8G06820)"/>
    <property type="match status" value="1"/>
</dbReference>
<dbReference type="HOGENOM" id="CLU_036590_5_0_1"/>
<dbReference type="PANTHER" id="PTHR38011:SF7">
    <property type="entry name" value="2,5-DIAMINO-6-RIBOSYLAMINO-4(3H)-PYRIMIDINONE 5'-PHOSPHATE REDUCTASE"/>
    <property type="match status" value="1"/>
</dbReference>
<evidence type="ECO:0000256" key="10">
    <source>
        <dbReference type="ARBA" id="ARBA00030073"/>
    </source>
</evidence>
<evidence type="ECO:0000256" key="9">
    <source>
        <dbReference type="ARBA" id="ARBA00023002"/>
    </source>
</evidence>
<name>I6NDF3_ERECY</name>
<reference evidence="15 16" key="1">
    <citation type="journal article" date="2011" name="G3 (Bethesda)">
        <title>Genome evolution in the Eremothecium clade of the Saccharomyces complex revealed by comparative genomics.</title>
        <authorList>
            <person name="Wendland J."/>
            <person name="Walther A."/>
        </authorList>
    </citation>
    <scope>NUCLEOTIDE SEQUENCE [LARGE SCALE GENOMIC DNA]</scope>
    <source>
        <strain evidence="16">CBS 270.75 / DBVPG 7215 / KCTC 17166 / NRRL Y-17582</strain>
    </source>
</reference>
<evidence type="ECO:0000256" key="11">
    <source>
        <dbReference type="ARBA" id="ARBA00031630"/>
    </source>
</evidence>
<dbReference type="Pfam" id="PF01872">
    <property type="entry name" value="RibD_C"/>
    <property type="match status" value="1"/>
</dbReference>
<evidence type="ECO:0000313" key="16">
    <source>
        <dbReference type="Proteomes" id="UP000006790"/>
    </source>
</evidence>
<dbReference type="GeneID" id="11468407"/>
<keyword evidence="8" id="KW-0521">NADP</keyword>
<dbReference type="Gene3D" id="3.40.430.10">
    <property type="entry name" value="Dihydrofolate Reductase, subunit A"/>
    <property type="match status" value="1"/>
</dbReference>
<evidence type="ECO:0000256" key="12">
    <source>
        <dbReference type="ARBA" id="ARBA00047550"/>
    </source>
</evidence>
<protein>
    <recommendedName>
        <fullName evidence="6">2,5-diamino-6-ribosylamino-4(3H)-pyrimidinone 5'-phosphate reductase</fullName>
        <ecNumber evidence="5">1.1.1.302</ecNumber>
    </recommendedName>
    <alternativeName>
        <fullName evidence="11">2,5-diamino-6-(5-phospho-D-ribosylamino)pyrimidin-4(3H)-one reductase</fullName>
    </alternativeName>
    <alternativeName>
        <fullName evidence="10">2,5-diamino-6-ribitylamino-4(3H)-pyrimidinone 5'-phosphate synthase</fullName>
    </alternativeName>
</protein>
<keyword evidence="7" id="KW-0686">Riboflavin biosynthesis</keyword>
<dbReference type="KEGG" id="erc:Ecym_5336"/>
<comment type="catalytic activity">
    <reaction evidence="13">
        <text>2,5-diamino-6-(1-D-ribitylamino)pyrimidin-4(3H)-one 5'-phosphate + NADP(+) = 2,5-diamino-6-(1-D-ribosylamino)pyrimidin-4(3H)-one 5'-phosphate + NADPH + H(+)</text>
        <dbReference type="Rhea" id="RHEA:27278"/>
        <dbReference type="ChEBI" id="CHEBI:15378"/>
        <dbReference type="ChEBI" id="CHEBI:57783"/>
        <dbReference type="ChEBI" id="CHEBI:58349"/>
        <dbReference type="ChEBI" id="CHEBI:58890"/>
        <dbReference type="ChEBI" id="CHEBI:59545"/>
        <dbReference type="EC" id="1.1.1.302"/>
    </reaction>
</comment>
<dbReference type="OMA" id="HYLRYHH"/>
<comment type="function">
    <text evidence="1">Catalyzes an early step in riboflavin biosynthesis, the NADPH-dependent reduction of the ribose side chain of 2,5-diamino-6-ribosylamino-4(3H)-pyrimidinone 5'-phosphate, yielding 2,5-diamino-6-ribitylamino-4(3H)-pyrimidinone 5'-phosphate.</text>
</comment>
<evidence type="ECO:0000256" key="4">
    <source>
        <dbReference type="ARBA" id="ARBA00011738"/>
    </source>
</evidence>
<dbReference type="InterPro" id="IPR002734">
    <property type="entry name" value="RibDG_C"/>
</dbReference>
<dbReference type="InterPro" id="IPR024072">
    <property type="entry name" value="DHFR-like_dom_sf"/>
</dbReference>
<dbReference type="InParanoid" id="I6NDF3"/>
<dbReference type="FunFam" id="3.40.430.10:FF:000011">
    <property type="entry name" value="Rib7p"/>
    <property type="match status" value="1"/>
</dbReference>
<dbReference type="EC" id="1.1.1.302" evidence="5"/>
<evidence type="ECO:0000256" key="2">
    <source>
        <dbReference type="ARBA" id="ARBA00005104"/>
    </source>
</evidence>
<dbReference type="OrthoDB" id="5432at2759"/>
<dbReference type="FunCoup" id="I6NDF3">
    <property type="interactions" value="114"/>
</dbReference>
<dbReference type="EMBL" id="CP002501">
    <property type="protein sequence ID" value="AET40095.1"/>
    <property type="molecule type" value="Genomic_DNA"/>
</dbReference>
<dbReference type="GO" id="GO:0008703">
    <property type="term" value="F:5-amino-6-(5-phosphoribosylamino)uracil reductase activity"/>
    <property type="evidence" value="ECO:0007669"/>
    <property type="project" value="EnsemblFungi"/>
</dbReference>
<dbReference type="eggNOG" id="ENOG502RZWZ">
    <property type="taxonomic scope" value="Eukaryota"/>
</dbReference>
<dbReference type="SUPFAM" id="SSF53597">
    <property type="entry name" value="Dihydrofolate reductase-like"/>
    <property type="match status" value="1"/>
</dbReference>
<evidence type="ECO:0000313" key="15">
    <source>
        <dbReference type="EMBL" id="AET40095.1"/>
    </source>
</evidence>
<evidence type="ECO:0000256" key="8">
    <source>
        <dbReference type="ARBA" id="ARBA00022857"/>
    </source>
</evidence>
<accession>I6NDF3</accession>
<dbReference type="RefSeq" id="XP_003646912.1">
    <property type="nucleotide sequence ID" value="XM_003646864.1"/>
</dbReference>
<sequence>MSLLPLNSELESLLSQYLPKSNEAKPFVTLTYAQSLDARISKGRGLRTAISHAETKTMTHFLRSHHDGILVGSGTALSDDPGLNCKWVSKTRQASQLADISPRPIILDPQGKWRFKGSMMESLYLSKNGKSPIVVVTKFPEVRDPNVAYMQMDRGDDGLIDWNTLFNRLYLEYNMKSIMVEGGAMVINALLMRPELVGSLIVTLGAVYLGAEGVQVSPPKQVDLVDVNWWKGSRDGVLCARLYKV</sequence>
<evidence type="ECO:0000259" key="14">
    <source>
        <dbReference type="Pfam" id="PF01872"/>
    </source>
</evidence>
<evidence type="ECO:0000256" key="1">
    <source>
        <dbReference type="ARBA" id="ARBA00003555"/>
    </source>
</evidence>
<evidence type="ECO:0000256" key="13">
    <source>
        <dbReference type="ARBA" id="ARBA00049020"/>
    </source>
</evidence>
<proteinExistence type="inferred from homology"/>
<evidence type="ECO:0000256" key="7">
    <source>
        <dbReference type="ARBA" id="ARBA00022619"/>
    </source>
</evidence>
<dbReference type="InterPro" id="IPR050765">
    <property type="entry name" value="Riboflavin_Biosynth_HTPR"/>
</dbReference>
<evidence type="ECO:0000256" key="6">
    <source>
        <dbReference type="ARBA" id="ARBA00015035"/>
    </source>
</evidence>
<gene>
    <name evidence="15" type="ordered locus">Ecym_5336</name>
</gene>